<keyword evidence="2" id="KW-1185">Reference proteome</keyword>
<dbReference type="Proteomes" id="UP000245698">
    <property type="component" value="Unassembled WGS sequence"/>
</dbReference>
<dbReference type="EMBL" id="FUIG01000013">
    <property type="protein sequence ID" value="SJM29588.1"/>
    <property type="molecule type" value="Genomic_DNA"/>
</dbReference>
<sequence>MLSFARAEGAMGAFSASGTLAVMLDRNAAVILVNEPAERLFGRDLWVTGRHLACADKNATDALRRAFHVLLRNPTPPAMLNPVPLPRLGGRPLLAYPTRLPRITTKAHPVR</sequence>
<organism evidence="1 2">
    <name type="scientific">Mesorhizobium delmotii</name>
    <dbReference type="NCBI Taxonomy" id="1631247"/>
    <lineage>
        <taxon>Bacteria</taxon>
        <taxon>Pseudomonadati</taxon>
        <taxon>Pseudomonadota</taxon>
        <taxon>Alphaproteobacteria</taxon>
        <taxon>Hyphomicrobiales</taxon>
        <taxon>Phyllobacteriaceae</taxon>
        <taxon>Mesorhizobium</taxon>
    </lineage>
</organism>
<evidence type="ECO:0008006" key="3">
    <source>
        <dbReference type="Google" id="ProtNLM"/>
    </source>
</evidence>
<accession>A0A2P9AEN3</accession>
<name>A0A2P9AEN3_9HYPH</name>
<protein>
    <recommendedName>
        <fullName evidence="3">PAS domain-containing protein</fullName>
    </recommendedName>
</protein>
<evidence type="ECO:0000313" key="2">
    <source>
        <dbReference type="Proteomes" id="UP000245698"/>
    </source>
</evidence>
<proteinExistence type="predicted"/>
<evidence type="ECO:0000313" key="1">
    <source>
        <dbReference type="EMBL" id="SJM29588.1"/>
    </source>
</evidence>
<gene>
    <name evidence="1" type="ORF">BQ8482_111518</name>
</gene>
<reference evidence="2" key="1">
    <citation type="submission" date="2016-12" db="EMBL/GenBank/DDBJ databases">
        <authorList>
            <person name="Brunel B."/>
        </authorList>
    </citation>
    <scope>NUCLEOTIDE SEQUENCE [LARGE SCALE GENOMIC DNA]</scope>
</reference>
<dbReference type="AlphaFoldDB" id="A0A2P9AEN3"/>